<keyword evidence="4" id="KW-0720">Serine protease</keyword>
<keyword evidence="2" id="KW-0645">Protease</keyword>
<organism evidence="7 8">
    <name type="scientific">Vibrio owensii CAIM 1854 = LMG 25443</name>
    <dbReference type="NCBI Taxonomy" id="1229493"/>
    <lineage>
        <taxon>Bacteria</taxon>
        <taxon>Pseudomonadati</taxon>
        <taxon>Pseudomonadota</taxon>
        <taxon>Gammaproteobacteria</taxon>
        <taxon>Vibrionales</taxon>
        <taxon>Vibrionaceae</taxon>
        <taxon>Vibrio</taxon>
    </lineage>
</organism>
<evidence type="ECO:0000256" key="2">
    <source>
        <dbReference type="ARBA" id="ARBA00022670"/>
    </source>
</evidence>
<protein>
    <recommendedName>
        <fullName evidence="6">Peptidase S8/S53 domain-containing protein</fullName>
    </recommendedName>
</protein>
<sequence>MPNHAFNKPHFFLDSTVTSQNFTTPVGGGGGSVEIPFRNRPQHSGKLRGDLATVSASFDDVKESAVDISLQMGIGVQVEFESYPGVELSVESLANATQGIDLHNVKTLSCEDKTKTIATVFIPDGKLSFFEKKLEDYVSYKKNRHGKPLDNQKLIDAIQAIYTASFQSVWSDDDALLPESEEDIVWWEVWLSTPKRSRETASVHEEILADFTSIAMKLGVEVSQYRMRFPEHTIIQVKASKSQLSGSSLLLSRVAEIRAPRVTAEFFDSSTPVEQAQWSQDLLDRLKQSNNGNEPYVCILDTGVNVEHPLLAPFAKTTDQLTVTYDRVPVDSHGHGTGMAGLAIWGDLTEVLSGNGEVSVHHKLESVKVIENDGDNKDKPLGLVTSDAVSTALIANPGRDRVFSMSLSSNTPSDRGRASSWSTALDALAADSFNCGDTPCLFTVCAGNAQFNCFAPSDYPYPEYNQVQGVSDPAQAWNVVTVGAYTSKTTLTESGDHYPLASCGGISPHTTTSLTWDRSNAPVKPEVVFEGGNIGKSELDYRDDLYDLHLLTTHNDFSQRHYQTSYATSAATALAARFAAQVKAHHSGLWPETVRALMIHSADWTDEMFKLISANRNDKSVRKGDMVNLTRMVGFGVPNLDKALWSANNSLSMVVQNEIQPFHKDGSSIKTKDMHLYELPWTKDALLDLGDTEVELTVTLSYFVEPNPSSRNILNKYSYASHQLRFDVKRPLESATDFQKRVNKANRASKIDKPTSTDDSNWRIGSDNRHKGSIHKDIWRGTAAELAERGQIAIYPASGWWKTRTTQNRWESNARYALVVSIAAPEADIDIYTEVDTKIAAMAAAKAVVTA</sequence>
<dbReference type="InterPro" id="IPR015500">
    <property type="entry name" value="Peptidase_S8_subtilisin-rel"/>
</dbReference>
<evidence type="ECO:0000259" key="6">
    <source>
        <dbReference type="Pfam" id="PF00082"/>
    </source>
</evidence>
<dbReference type="InterPro" id="IPR034074">
    <property type="entry name" value="Y4bN_pept_dom"/>
</dbReference>
<comment type="caution">
    <text evidence="7">The sequence shown here is derived from an EMBL/GenBank/DDBJ whole genome shotgun (WGS) entry which is preliminary data.</text>
</comment>
<evidence type="ECO:0000256" key="1">
    <source>
        <dbReference type="ARBA" id="ARBA00011073"/>
    </source>
</evidence>
<feature type="domain" description="Peptidase S8/S53" evidence="6">
    <location>
        <begin position="292"/>
        <end position="636"/>
    </location>
</feature>
<dbReference type="PANTHER" id="PTHR43806:SF11">
    <property type="entry name" value="CEREVISIN-RELATED"/>
    <property type="match status" value="1"/>
</dbReference>
<evidence type="ECO:0000256" key="4">
    <source>
        <dbReference type="ARBA" id="ARBA00022825"/>
    </source>
</evidence>
<name>A0A0C1Z9B3_9VIBR</name>
<dbReference type="CDD" id="cd04847">
    <property type="entry name" value="Peptidases_S8_Subtilisin_like_2"/>
    <property type="match status" value="1"/>
</dbReference>
<feature type="region of interest" description="Disordered" evidence="5">
    <location>
        <begin position="745"/>
        <end position="767"/>
    </location>
</feature>
<dbReference type="Pfam" id="PF00082">
    <property type="entry name" value="Peptidase_S8"/>
    <property type="match status" value="1"/>
</dbReference>
<dbReference type="PATRIC" id="fig|1229493.5.peg.1634"/>
<comment type="similarity">
    <text evidence="1">Belongs to the peptidase S8 family.</text>
</comment>
<dbReference type="PANTHER" id="PTHR43806">
    <property type="entry name" value="PEPTIDASE S8"/>
    <property type="match status" value="1"/>
</dbReference>
<dbReference type="AlphaFoldDB" id="A0A0C1Z9B3"/>
<evidence type="ECO:0000256" key="5">
    <source>
        <dbReference type="SAM" id="MobiDB-lite"/>
    </source>
</evidence>
<evidence type="ECO:0000313" key="7">
    <source>
        <dbReference type="EMBL" id="KIF52744.1"/>
    </source>
</evidence>
<dbReference type="GO" id="GO:0004252">
    <property type="term" value="F:serine-type endopeptidase activity"/>
    <property type="evidence" value="ECO:0007669"/>
    <property type="project" value="InterPro"/>
</dbReference>
<gene>
    <name evidence="7" type="ORF">H735_12625</name>
</gene>
<dbReference type="InterPro" id="IPR050131">
    <property type="entry name" value="Peptidase_S8_subtilisin-like"/>
</dbReference>
<keyword evidence="3" id="KW-0378">Hydrolase</keyword>
<dbReference type="Gene3D" id="3.40.50.200">
    <property type="entry name" value="Peptidase S8/S53 domain"/>
    <property type="match status" value="1"/>
</dbReference>
<reference evidence="7 8" key="1">
    <citation type="submission" date="2014-07" db="EMBL/GenBank/DDBJ databases">
        <title>Unique and conserved regions in Vibrio harveyi and related species in comparison with the shrimp pathogen Vibrio harveyi CAIM 1792.</title>
        <authorList>
            <person name="Espinoza-Valles I."/>
            <person name="Vora G."/>
            <person name="Leekitcharoenphon P."/>
            <person name="Ussery D."/>
            <person name="Hoj L."/>
            <person name="Gomez-Gil B."/>
        </authorList>
    </citation>
    <scope>NUCLEOTIDE SEQUENCE [LARGE SCALE GENOMIC DNA]</scope>
    <source>
        <strain evidence="8">CAIM 1854 / LMG 25443</strain>
    </source>
</reference>
<dbReference type="EMBL" id="JPRD01000019">
    <property type="protein sequence ID" value="KIF52744.1"/>
    <property type="molecule type" value="Genomic_DNA"/>
</dbReference>
<dbReference type="SUPFAM" id="SSF52743">
    <property type="entry name" value="Subtilisin-like"/>
    <property type="match status" value="1"/>
</dbReference>
<dbReference type="InterPro" id="IPR000209">
    <property type="entry name" value="Peptidase_S8/S53_dom"/>
</dbReference>
<evidence type="ECO:0000313" key="8">
    <source>
        <dbReference type="Proteomes" id="UP000031586"/>
    </source>
</evidence>
<proteinExistence type="inferred from homology"/>
<dbReference type="PRINTS" id="PR00723">
    <property type="entry name" value="SUBTILISIN"/>
</dbReference>
<dbReference type="Proteomes" id="UP000031586">
    <property type="component" value="Unassembled WGS sequence"/>
</dbReference>
<dbReference type="RefSeq" id="WP_020197674.1">
    <property type="nucleotide sequence ID" value="NZ_BAOH01000133.1"/>
</dbReference>
<evidence type="ECO:0000256" key="3">
    <source>
        <dbReference type="ARBA" id="ARBA00022801"/>
    </source>
</evidence>
<accession>A0A0C1Z9B3</accession>
<dbReference type="GO" id="GO:0006508">
    <property type="term" value="P:proteolysis"/>
    <property type="evidence" value="ECO:0007669"/>
    <property type="project" value="UniProtKB-KW"/>
</dbReference>
<dbReference type="InterPro" id="IPR036852">
    <property type="entry name" value="Peptidase_S8/S53_dom_sf"/>
</dbReference>